<sequence>MIDVSVIIVNYKTPRLICDCLQTLYQYTKAVTFEVLVVDNDSGDDSESQVLTEFPEVRWFNMGYNSGFSRASNRGIENARGRYVFLLNSDTLLINDVLAQLVNVLDNRPEVAAVCPMQINRDRQVHHAIFTSFSQLRRHFFIFPHTPFMLKLVHRLIPDPVYSEPDEVQWLSGACLMTRPSVIAKVGALEESFFMYGEDSEWSNRLGKAGKLLTLHDAFIIHLEYGSQDDYRQPDLSHINRFRTQMHVSNLLWYRKQYGLVAYLLVMFHYISLVPIIFGWKMVVNLRQGRPPLYQLDNQTKFAKQLGVFLRFFWPTVFDRKGFYKV</sequence>
<keyword evidence="1" id="KW-0812">Transmembrane</keyword>
<dbReference type="GO" id="GO:0016740">
    <property type="term" value="F:transferase activity"/>
    <property type="evidence" value="ECO:0007669"/>
    <property type="project" value="UniProtKB-KW"/>
</dbReference>
<name>A0A7J5U5F2_9BACT</name>
<dbReference type="AlphaFoldDB" id="A0A7J5U5F2"/>
<dbReference type="Gene3D" id="3.90.550.10">
    <property type="entry name" value="Spore Coat Polysaccharide Biosynthesis Protein SpsA, Chain A"/>
    <property type="match status" value="1"/>
</dbReference>
<accession>A0A7J5U5F2</accession>
<dbReference type="PANTHER" id="PTHR43179">
    <property type="entry name" value="RHAMNOSYLTRANSFERASE WBBL"/>
    <property type="match status" value="1"/>
</dbReference>
<dbReference type="CDD" id="cd04186">
    <property type="entry name" value="GT_2_like_c"/>
    <property type="match status" value="1"/>
</dbReference>
<reference evidence="3 4" key="1">
    <citation type="submission" date="2019-10" db="EMBL/GenBank/DDBJ databases">
        <title>Rudanella paleaurantiibacter sp. nov., isolated from sludge.</title>
        <authorList>
            <person name="Xu S.Q."/>
        </authorList>
    </citation>
    <scope>NUCLEOTIDE SEQUENCE [LARGE SCALE GENOMIC DNA]</scope>
    <source>
        <strain evidence="3 4">HX-22-17</strain>
    </source>
</reference>
<dbReference type="Proteomes" id="UP000488299">
    <property type="component" value="Unassembled WGS sequence"/>
</dbReference>
<evidence type="ECO:0000259" key="2">
    <source>
        <dbReference type="Pfam" id="PF00535"/>
    </source>
</evidence>
<protein>
    <submittedName>
        <fullName evidence="3">Glycosyltransferase</fullName>
    </submittedName>
</protein>
<dbReference type="InterPro" id="IPR029044">
    <property type="entry name" value="Nucleotide-diphossugar_trans"/>
</dbReference>
<keyword evidence="4" id="KW-1185">Reference proteome</keyword>
<proteinExistence type="predicted"/>
<dbReference type="RefSeq" id="WP_152122439.1">
    <property type="nucleotide sequence ID" value="NZ_WELI01000001.1"/>
</dbReference>
<organism evidence="3 4">
    <name type="scientific">Rudanella paleaurantiibacter</name>
    <dbReference type="NCBI Taxonomy" id="2614655"/>
    <lineage>
        <taxon>Bacteria</taxon>
        <taxon>Pseudomonadati</taxon>
        <taxon>Bacteroidota</taxon>
        <taxon>Cytophagia</taxon>
        <taxon>Cytophagales</taxon>
        <taxon>Cytophagaceae</taxon>
        <taxon>Rudanella</taxon>
    </lineage>
</organism>
<gene>
    <name evidence="3" type="ORF">F5984_02380</name>
</gene>
<dbReference type="PANTHER" id="PTHR43179:SF7">
    <property type="entry name" value="RHAMNOSYLTRANSFERASE WBBL"/>
    <property type="match status" value="1"/>
</dbReference>
<dbReference type="Pfam" id="PF00535">
    <property type="entry name" value="Glycos_transf_2"/>
    <property type="match status" value="1"/>
</dbReference>
<keyword evidence="1" id="KW-1133">Transmembrane helix</keyword>
<keyword evidence="3" id="KW-0808">Transferase</keyword>
<dbReference type="EMBL" id="WELI01000001">
    <property type="protein sequence ID" value="KAB7732817.1"/>
    <property type="molecule type" value="Genomic_DNA"/>
</dbReference>
<evidence type="ECO:0000256" key="1">
    <source>
        <dbReference type="SAM" id="Phobius"/>
    </source>
</evidence>
<feature type="transmembrane region" description="Helical" evidence="1">
    <location>
        <begin position="260"/>
        <end position="280"/>
    </location>
</feature>
<evidence type="ECO:0000313" key="4">
    <source>
        <dbReference type="Proteomes" id="UP000488299"/>
    </source>
</evidence>
<dbReference type="SUPFAM" id="SSF53448">
    <property type="entry name" value="Nucleotide-diphospho-sugar transferases"/>
    <property type="match status" value="1"/>
</dbReference>
<evidence type="ECO:0000313" key="3">
    <source>
        <dbReference type="EMBL" id="KAB7732817.1"/>
    </source>
</evidence>
<feature type="domain" description="Glycosyltransferase 2-like" evidence="2">
    <location>
        <begin position="5"/>
        <end position="124"/>
    </location>
</feature>
<keyword evidence="1" id="KW-0472">Membrane</keyword>
<comment type="caution">
    <text evidence="3">The sequence shown here is derived from an EMBL/GenBank/DDBJ whole genome shotgun (WGS) entry which is preliminary data.</text>
</comment>
<dbReference type="InterPro" id="IPR001173">
    <property type="entry name" value="Glyco_trans_2-like"/>
</dbReference>